<dbReference type="Gene3D" id="3.10.450.50">
    <property type="match status" value="1"/>
</dbReference>
<comment type="caution">
    <text evidence="2">The sequence shown here is derived from an EMBL/GenBank/DDBJ whole genome shotgun (WGS) entry which is preliminary data.</text>
</comment>
<proteinExistence type="predicted"/>
<accession>A0ABW9AY62</accession>
<evidence type="ECO:0000313" key="2">
    <source>
        <dbReference type="EMBL" id="MFM0004681.1"/>
    </source>
</evidence>
<evidence type="ECO:0000259" key="1">
    <source>
        <dbReference type="Pfam" id="PF12680"/>
    </source>
</evidence>
<reference evidence="2 3" key="1">
    <citation type="journal article" date="2024" name="Chem. Sci.">
        <title>Discovery of megapolipeptins by genome mining of a Burkholderiales bacteria collection.</title>
        <authorList>
            <person name="Paulo B.S."/>
            <person name="Recchia M.J.J."/>
            <person name="Lee S."/>
            <person name="Fergusson C.H."/>
            <person name="Romanowski S.B."/>
            <person name="Hernandez A."/>
            <person name="Krull N."/>
            <person name="Liu D.Y."/>
            <person name="Cavanagh H."/>
            <person name="Bos A."/>
            <person name="Gray C.A."/>
            <person name="Murphy B.T."/>
            <person name="Linington R.G."/>
            <person name="Eustaquio A.S."/>
        </authorList>
    </citation>
    <scope>NUCLEOTIDE SEQUENCE [LARGE SCALE GENOMIC DNA]</scope>
    <source>
        <strain evidence="2 3">RL17-350-BIC-A</strain>
    </source>
</reference>
<dbReference type="EMBL" id="JAQQEZ010000022">
    <property type="protein sequence ID" value="MFM0004681.1"/>
    <property type="molecule type" value="Genomic_DNA"/>
</dbReference>
<dbReference type="RefSeq" id="WP_408179519.1">
    <property type="nucleotide sequence ID" value="NZ_JAQQEZ010000022.1"/>
</dbReference>
<dbReference type="Proteomes" id="UP001629230">
    <property type="component" value="Unassembled WGS sequence"/>
</dbReference>
<sequence>MLFMQTPAAVNEFVSKVYEAIDSMDEQGFANCLTENCTFVHANSDPVIGRANAAATSQNFLRLLAGIKHDLVNVWAFEDVIVSQISVTYTRKDGSTLTIPAVTIWKLQDKLIDECRIYADTSPLFEH</sequence>
<dbReference type="Pfam" id="PF12680">
    <property type="entry name" value="SnoaL_2"/>
    <property type="match status" value="1"/>
</dbReference>
<evidence type="ECO:0000313" key="3">
    <source>
        <dbReference type="Proteomes" id="UP001629230"/>
    </source>
</evidence>
<gene>
    <name evidence="2" type="ORF">PQR57_27095</name>
</gene>
<dbReference type="InterPro" id="IPR032710">
    <property type="entry name" value="NTF2-like_dom_sf"/>
</dbReference>
<keyword evidence="3" id="KW-1185">Reference proteome</keyword>
<dbReference type="SUPFAM" id="SSF54427">
    <property type="entry name" value="NTF2-like"/>
    <property type="match status" value="1"/>
</dbReference>
<dbReference type="InterPro" id="IPR037401">
    <property type="entry name" value="SnoaL-like"/>
</dbReference>
<name>A0ABW9AY62_9BURK</name>
<organism evidence="2 3">
    <name type="scientific">Paraburkholderia dipogonis</name>
    <dbReference type="NCBI Taxonomy" id="1211383"/>
    <lineage>
        <taxon>Bacteria</taxon>
        <taxon>Pseudomonadati</taxon>
        <taxon>Pseudomonadota</taxon>
        <taxon>Betaproteobacteria</taxon>
        <taxon>Burkholderiales</taxon>
        <taxon>Burkholderiaceae</taxon>
        <taxon>Paraburkholderia</taxon>
    </lineage>
</organism>
<feature type="domain" description="SnoaL-like" evidence="1">
    <location>
        <begin position="14"/>
        <end position="113"/>
    </location>
</feature>
<protein>
    <submittedName>
        <fullName evidence="2">Nuclear transport factor 2 family protein</fullName>
    </submittedName>
</protein>